<accession>X1KA06</accession>
<gene>
    <name evidence="1" type="ORF">S06H3_21189</name>
</gene>
<protein>
    <submittedName>
        <fullName evidence="1">Uncharacterized protein</fullName>
    </submittedName>
</protein>
<evidence type="ECO:0000313" key="1">
    <source>
        <dbReference type="EMBL" id="GAI03867.1"/>
    </source>
</evidence>
<comment type="caution">
    <text evidence="1">The sequence shown here is derived from an EMBL/GenBank/DDBJ whole genome shotgun (WGS) entry which is preliminary data.</text>
</comment>
<organism evidence="1">
    <name type="scientific">marine sediment metagenome</name>
    <dbReference type="NCBI Taxonomy" id="412755"/>
    <lineage>
        <taxon>unclassified sequences</taxon>
        <taxon>metagenomes</taxon>
        <taxon>ecological metagenomes</taxon>
    </lineage>
</organism>
<name>X1KA06_9ZZZZ</name>
<dbReference type="EMBL" id="BARV01011089">
    <property type="protein sequence ID" value="GAI03867.1"/>
    <property type="molecule type" value="Genomic_DNA"/>
</dbReference>
<reference evidence="1" key="1">
    <citation type="journal article" date="2014" name="Front. Microbiol.">
        <title>High frequency of phylogenetically diverse reductive dehalogenase-homologous genes in deep subseafloor sedimentary metagenomes.</title>
        <authorList>
            <person name="Kawai M."/>
            <person name="Futagami T."/>
            <person name="Toyoda A."/>
            <person name="Takaki Y."/>
            <person name="Nishi S."/>
            <person name="Hori S."/>
            <person name="Arai W."/>
            <person name="Tsubouchi T."/>
            <person name="Morono Y."/>
            <person name="Uchiyama I."/>
            <person name="Ito T."/>
            <person name="Fujiyama A."/>
            <person name="Inagaki F."/>
            <person name="Takami H."/>
        </authorList>
    </citation>
    <scope>NUCLEOTIDE SEQUENCE</scope>
    <source>
        <strain evidence="1">Expedition CK06-06</strain>
    </source>
</reference>
<proteinExistence type="predicted"/>
<dbReference type="AlphaFoldDB" id="X1KA06"/>
<feature type="non-terminal residue" evidence="1">
    <location>
        <position position="39"/>
    </location>
</feature>
<sequence>MKDRWKDPDFRMNQGKLIVKGLKRRPTRPEKAIIEIIEK</sequence>